<dbReference type="GO" id="GO:0051539">
    <property type="term" value="F:4 iron, 4 sulfur cluster binding"/>
    <property type="evidence" value="ECO:0007669"/>
    <property type="project" value="UniProtKB-KW"/>
</dbReference>
<dbReference type="PROSITE" id="PS51379">
    <property type="entry name" value="4FE4S_FER_2"/>
    <property type="match status" value="1"/>
</dbReference>
<keyword evidence="4" id="KW-0004">4Fe-4S</keyword>
<dbReference type="Proteomes" id="UP000219546">
    <property type="component" value="Unassembled WGS sequence"/>
</dbReference>
<keyword evidence="12" id="KW-1185">Reference proteome</keyword>
<evidence type="ECO:0000256" key="6">
    <source>
        <dbReference type="ARBA" id="ARBA00022982"/>
    </source>
</evidence>
<organism evidence="11 12">
    <name type="scientific">Bacillus oleivorans</name>
    <dbReference type="NCBI Taxonomy" id="1448271"/>
    <lineage>
        <taxon>Bacteria</taxon>
        <taxon>Bacillati</taxon>
        <taxon>Bacillota</taxon>
        <taxon>Bacilli</taxon>
        <taxon>Bacillales</taxon>
        <taxon>Bacillaceae</taxon>
        <taxon>Bacillus</taxon>
    </lineage>
</organism>
<evidence type="ECO:0000313" key="11">
    <source>
        <dbReference type="EMBL" id="SNX68107.1"/>
    </source>
</evidence>
<dbReference type="GO" id="GO:0005506">
    <property type="term" value="F:iron ion binding"/>
    <property type="evidence" value="ECO:0007669"/>
    <property type="project" value="UniProtKB-UniRule"/>
</dbReference>
<comment type="function">
    <text evidence="9">Ferredoxins are iron-sulfur proteins that transfer electrons in a wide variety of metabolic reactions.</text>
</comment>
<feature type="domain" description="4Fe-4S ferredoxin-type" evidence="10">
    <location>
        <begin position="25"/>
        <end position="53"/>
    </location>
</feature>
<evidence type="ECO:0000259" key="10">
    <source>
        <dbReference type="PROSITE" id="PS51379"/>
    </source>
</evidence>
<evidence type="ECO:0000256" key="5">
    <source>
        <dbReference type="ARBA" id="ARBA00022723"/>
    </source>
</evidence>
<evidence type="ECO:0000256" key="4">
    <source>
        <dbReference type="ARBA" id="ARBA00022485"/>
    </source>
</evidence>
<keyword evidence="3 9" id="KW-0813">Transport</keyword>
<evidence type="ECO:0000256" key="7">
    <source>
        <dbReference type="ARBA" id="ARBA00023004"/>
    </source>
</evidence>
<evidence type="ECO:0000256" key="9">
    <source>
        <dbReference type="RuleBase" id="RU368020"/>
    </source>
</evidence>
<protein>
    <recommendedName>
        <fullName evidence="2 9">Ferredoxin</fullName>
    </recommendedName>
</protein>
<dbReference type="InterPro" id="IPR052395">
    <property type="entry name" value="ET_Ferredoxin"/>
</dbReference>
<accession>A0A285CKL5</accession>
<gene>
    <name evidence="11" type="ORF">SAMN05877753_102316</name>
</gene>
<dbReference type="PANTHER" id="PTHR39163">
    <property type="entry name" value="FERREDOXIN"/>
    <property type="match status" value="1"/>
</dbReference>
<evidence type="ECO:0000256" key="2">
    <source>
        <dbReference type="ARBA" id="ARBA00013529"/>
    </source>
</evidence>
<dbReference type="GO" id="GO:0009055">
    <property type="term" value="F:electron transfer activity"/>
    <property type="evidence" value="ECO:0007669"/>
    <property type="project" value="UniProtKB-UniRule"/>
</dbReference>
<name>A0A285CKL5_9BACI</name>
<keyword evidence="5 9" id="KW-0479">Metal-binding</keyword>
<proteinExistence type="predicted"/>
<dbReference type="Pfam" id="PF13370">
    <property type="entry name" value="Fer4_13"/>
    <property type="match status" value="1"/>
</dbReference>
<comment type="cofactor">
    <cofactor evidence="1">
        <name>[4Fe-4S] cluster</name>
        <dbReference type="ChEBI" id="CHEBI:49883"/>
    </cofactor>
</comment>
<dbReference type="PANTHER" id="PTHR39163:SF1">
    <property type="entry name" value="FERREDOXIN"/>
    <property type="match status" value="1"/>
</dbReference>
<evidence type="ECO:0000313" key="12">
    <source>
        <dbReference type="Proteomes" id="UP000219546"/>
    </source>
</evidence>
<dbReference type="PRINTS" id="PR00352">
    <property type="entry name" value="3FE4SFRDOXIN"/>
</dbReference>
<dbReference type="EMBL" id="OAOP01000002">
    <property type="protein sequence ID" value="SNX68107.1"/>
    <property type="molecule type" value="Genomic_DNA"/>
</dbReference>
<dbReference type="Gene3D" id="3.30.70.20">
    <property type="match status" value="1"/>
</dbReference>
<dbReference type="AlphaFoldDB" id="A0A285CKL5"/>
<reference evidence="11 12" key="1">
    <citation type="submission" date="2017-08" db="EMBL/GenBank/DDBJ databases">
        <authorList>
            <person name="de Groot N.N."/>
        </authorList>
    </citation>
    <scope>NUCLEOTIDE SEQUENCE [LARGE SCALE GENOMIC DNA]</scope>
    <source>
        <strain evidence="11 12">JC228</strain>
    </source>
</reference>
<dbReference type="SUPFAM" id="SSF54862">
    <property type="entry name" value="4Fe-4S ferredoxins"/>
    <property type="match status" value="1"/>
</dbReference>
<sequence length="104" mass="11155">MSYKDIVNHIDIVTELIAGGIIVAKYTIVDKETCIACGACGAAAPDIYDYDDEGIAYVTLDDNAGVVEVPDILLDDMMDAFEGCPTDSIKVADEPFDGDPTKFE</sequence>
<dbReference type="InterPro" id="IPR001080">
    <property type="entry name" value="3Fe4S_ferredoxin"/>
</dbReference>
<dbReference type="FunFam" id="3.30.70.20:FF:000011">
    <property type="entry name" value="Ferredoxin"/>
    <property type="match status" value="1"/>
</dbReference>
<keyword evidence="8 9" id="KW-0411">Iron-sulfur</keyword>
<dbReference type="InterPro" id="IPR017896">
    <property type="entry name" value="4Fe4S_Fe-S-bd"/>
</dbReference>
<keyword evidence="6 9" id="KW-0249">Electron transport</keyword>
<evidence type="ECO:0000256" key="3">
    <source>
        <dbReference type="ARBA" id="ARBA00022448"/>
    </source>
</evidence>
<keyword evidence="7 9" id="KW-0408">Iron</keyword>
<evidence type="ECO:0000256" key="8">
    <source>
        <dbReference type="ARBA" id="ARBA00023014"/>
    </source>
</evidence>
<evidence type="ECO:0000256" key="1">
    <source>
        <dbReference type="ARBA" id="ARBA00001966"/>
    </source>
</evidence>